<evidence type="ECO:0000259" key="4">
    <source>
        <dbReference type="Pfam" id="PF13511"/>
    </source>
</evidence>
<feature type="domain" description="DUF4124" evidence="4">
    <location>
        <begin position="29"/>
        <end position="81"/>
    </location>
</feature>
<feature type="chain" id="PRO_5020352047" evidence="3">
    <location>
        <begin position="40"/>
        <end position="283"/>
    </location>
</feature>
<name>A0A4S5BIR0_9BURK</name>
<comment type="caution">
    <text evidence="5">The sequence shown here is derived from an EMBL/GenBank/DDBJ whole genome shotgun (WGS) entry which is preliminary data.</text>
</comment>
<gene>
    <name evidence="5" type="ORF">E8K88_17190</name>
</gene>
<dbReference type="InterPro" id="IPR025392">
    <property type="entry name" value="DUF4124"/>
</dbReference>
<feature type="coiled-coil region" evidence="1">
    <location>
        <begin position="81"/>
        <end position="115"/>
    </location>
</feature>
<dbReference type="EMBL" id="SSWX01000035">
    <property type="protein sequence ID" value="THJ30753.1"/>
    <property type="molecule type" value="Genomic_DNA"/>
</dbReference>
<sequence>MKGWPMAQNLTMRESLNAHALKAMGLALVLACAWPQAQAQVNRCSDANGNVTYTDASCPSHLESVEIQAAKTPEQIAIEQERAAQALEIQAQQRLDRLQEQRIQAETAALEASARASAAAEAAARAQTTNYANTPACQDATRQLNRYQSANGRYTSEEQLRLERAQDAADRACLSPQDYAALQREKALRPNTTIVINPPYWGQPAPNYPWQPTPPGLPPVTVAPPGPPAIPVPPIMPMPPKPPVVMPPAVPPPVVRPPVLTPQKPPSQSGMLRTPARQEPDTR</sequence>
<evidence type="ECO:0000313" key="5">
    <source>
        <dbReference type="EMBL" id="THJ30753.1"/>
    </source>
</evidence>
<feature type="region of interest" description="Disordered" evidence="2">
    <location>
        <begin position="250"/>
        <end position="283"/>
    </location>
</feature>
<feature type="signal peptide" evidence="3">
    <location>
        <begin position="1"/>
        <end position="39"/>
    </location>
</feature>
<organism evidence="5 6">
    <name type="scientific">Lampropedia aestuarii</name>
    <dbReference type="NCBI Taxonomy" id="2562762"/>
    <lineage>
        <taxon>Bacteria</taxon>
        <taxon>Pseudomonadati</taxon>
        <taxon>Pseudomonadota</taxon>
        <taxon>Betaproteobacteria</taxon>
        <taxon>Burkholderiales</taxon>
        <taxon>Comamonadaceae</taxon>
        <taxon>Lampropedia</taxon>
    </lineage>
</organism>
<proteinExistence type="predicted"/>
<dbReference type="AlphaFoldDB" id="A0A4S5BIR0"/>
<dbReference type="Proteomes" id="UP000306236">
    <property type="component" value="Unassembled WGS sequence"/>
</dbReference>
<keyword evidence="3" id="KW-0732">Signal</keyword>
<reference evidence="5 6" key="1">
    <citation type="submission" date="2019-04" db="EMBL/GenBank/DDBJ databases">
        <title>Lampropedia sp YIM MLB12 draf genome.</title>
        <authorList>
            <person name="Wang Y.-X."/>
        </authorList>
    </citation>
    <scope>NUCLEOTIDE SEQUENCE [LARGE SCALE GENOMIC DNA]</scope>
    <source>
        <strain evidence="5 6">YIM MLB12</strain>
    </source>
</reference>
<dbReference type="OrthoDB" id="8913024at2"/>
<evidence type="ECO:0000256" key="3">
    <source>
        <dbReference type="SAM" id="SignalP"/>
    </source>
</evidence>
<keyword evidence="1" id="KW-0175">Coiled coil</keyword>
<evidence type="ECO:0000256" key="2">
    <source>
        <dbReference type="SAM" id="MobiDB-lite"/>
    </source>
</evidence>
<evidence type="ECO:0000313" key="6">
    <source>
        <dbReference type="Proteomes" id="UP000306236"/>
    </source>
</evidence>
<protein>
    <submittedName>
        <fullName evidence="5">DUF4124 domain-containing protein</fullName>
    </submittedName>
</protein>
<dbReference type="Pfam" id="PF13511">
    <property type="entry name" value="DUF4124"/>
    <property type="match status" value="1"/>
</dbReference>
<feature type="compositionally biased region" description="Pro residues" evidence="2">
    <location>
        <begin position="250"/>
        <end position="265"/>
    </location>
</feature>
<keyword evidence="6" id="KW-1185">Reference proteome</keyword>
<accession>A0A4S5BIR0</accession>
<evidence type="ECO:0000256" key="1">
    <source>
        <dbReference type="SAM" id="Coils"/>
    </source>
</evidence>